<sequence length="415" mass="46599">MQFKDDPVIAVIGLGYVGLPLALAFGEHYQTLGFDLRDERVKALLDGYDETEEVSARDIAKANYLSLTGQLGDLKRADIYIVTVPTPIDDSRRPDMSALKFACSMLAGYLEKNNVVVFESTVYPGATEEICIPILQKKSSLTLNEDLFVGYSPERINPGDKKNQLKNICKITSGSSPESAIYIDQIYQSVLIAKTYRAPSIKVAEAAKVIENTQRDVNIALMNELLVILDKLNIDAGEVLQAARTKWNFLPFTPGLVGGHCIGVDPYYLIYKAEQHGYYPQIITGARQVNDCMAEYIASRVVKKMLKRKMHVEGGSVLLMGLAFKENCKDIRNSKTIDVIRNLEEYGLQVDVYDPLVDKQDADKRFSIELYSKLPKKQYDVILTVVPHSCFENDPDVQNLLRQHQNRIIYQVKSG</sequence>
<evidence type="ECO:0000256" key="4">
    <source>
        <dbReference type="PIRNR" id="PIRNR000124"/>
    </source>
</evidence>
<dbReference type="RefSeq" id="WP_116686365.1">
    <property type="nucleotide sequence ID" value="NZ_CAWNYD010000002.1"/>
</dbReference>
<dbReference type="GO" id="GO:0000271">
    <property type="term" value="P:polysaccharide biosynthetic process"/>
    <property type="evidence" value="ECO:0007669"/>
    <property type="project" value="InterPro"/>
</dbReference>
<comment type="similarity">
    <text evidence="1 4">Belongs to the UDP-glucose/GDP-mannose dehydrogenase family.</text>
</comment>
<dbReference type="GO" id="GO:0016628">
    <property type="term" value="F:oxidoreductase activity, acting on the CH-CH group of donors, NAD or NADP as acceptor"/>
    <property type="evidence" value="ECO:0007669"/>
    <property type="project" value="InterPro"/>
</dbReference>
<dbReference type="PANTHER" id="PTHR43491:SF2">
    <property type="entry name" value="UDP-N-ACETYL-D-MANNOSAMINE DEHYDROGENASE"/>
    <property type="match status" value="1"/>
</dbReference>
<dbReference type="Gene3D" id="3.40.50.720">
    <property type="entry name" value="NAD(P)-binding Rossmann-like Domain"/>
    <property type="match status" value="2"/>
</dbReference>
<dbReference type="InterPro" id="IPR014026">
    <property type="entry name" value="UDP-Glc/GDP-Man_DH_dimer"/>
</dbReference>
<dbReference type="GO" id="GO:0051287">
    <property type="term" value="F:NAD binding"/>
    <property type="evidence" value="ECO:0007669"/>
    <property type="project" value="InterPro"/>
</dbReference>
<dbReference type="SUPFAM" id="SSF48179">
    <property type="entry name" value="6-phosphogluconate dehydrogenase C-terminal domain-like"/>
    <property type="match status" value="1"/>
</dbReference>
<dbReference type="InterPro" id="IPR001732">
    <property type="entry name" value="UDP-Glc/GDP-Man_DH_N"/>
</dbReference>
<dbReference type="Proteomes" id="UP000244906">
    <property type="component" value="Unassembled WGS sequence"/>
</dbReference>
<proteinExistence type="inferred from homology"/>
<dbReference type="InterPro" id="IPR017476">
    <property type="entry name" value="UDP-Glc/GDP-Man"/>
</dbReference>
<reference evidence="6 7" key="1">
    <citation type="submission" date="2018-04" db="EMBL/GenBank/DDBJ databases">
        <title>Thalassorhabdus spongiae gen. nov., sp. nov., isolated from a marine sponge in South-West Iceland.</title>
        <authorList>
            <person name="Knobloch S."/>
            <person name="Daussin A."/>
            <person name="Johannsson R."/>
            <person name="Marteinsson V.T."/>
        </authorList>
    </citation>
    <scope>NUCLEOTIDE SEQUENCE [LARGE SCALE GENOMIC DNA]</scope>
    <source>
        <strain evidence="6 7">Hp12</strain>
    </source>
</reference>
<dbReference type="SMART" id="SM00984">
    <property type="entry name" value="UDPG_MGDP_dh_C"/>
    <property type="match status" value="1"/>
</dbReference>
<dbReference type="EMBL" id="QDDL01000002">
    <property type="protein sequence ID" value="PVZ70291.1"/>
    <property type="molecule type" value="Genomic_DNA"/>
</dbReference>
<dbReference type="Pfam" id="PF03720">
    <property type="entry name" value="UDPG_MGDP_dh_C"/>
    <property type="match status" value="1"/>
</dbReference>
<feature type="domain" description="UDP-glucose/GDP-mannose dehydrogenase C-terminal" evidence="5">
    <location>
        <begin position="318"/>
        <end position="412"/>
    </location>
</feature>
<dbReference type="Pfam" id="PF00984">
    <property type="entry name" value="UDPG_MGDP_dh"/>
    <property type="match status" value="1"/>
</dbReference>
<dbReference type="GO" id="GO:0016616">
    <property type="term" value="F:oxidoreductase activity, acting on the CH-OH group of donors, NAD or NADP as acceptor"/>
    <property type="evidence" value="ECO:0007669"/>
    <property type="project" value="InterPro"/>
</dbReference>
<dbReference type="InterPro" id="IPR036291">
    <property type="entry name" value="NAD(P)-bd_dom_sf"/>
</dbReference>
<dbReference type="OrthoDB" id="9803238at2"/>
<dbReference type="Pfam" id="PF03721">
    <property type="entry name" value="UDPG_MGDP_dh_N"/>
    <property type="match status" value="1"/>
</dbReference>
<dbReference type="PIRSF" id="PIRSF000124">
    <property type="entry name" value="UDPglc_GDPman_dh"/>
    <property type="match status" value="1"/>
</dbReference>
<name>A0A2V1H1N1_9GAMM</name>
<dbReference type="PANTHER" id="PTHR43491">
    <property type="entry name" value="UDP-N-ACETYL-D-MANNOSAMINE DEHYDROGENASE"/>
    <property type="match status" value="1"/>
</dbReference>
<accession>A0A2V1H1N1</accession>
<dbReference type="AlphaFoldDB" id="A0A2V1H1N1"/>
<protein>
    <submittedName>
        <fullName evidence="6">Vi polysaccharide biosynthesis protein VipA/TviB</fullName>
    </submittedName>
</protein>
<evidence type="ECO:0000313" key="6">
    <source>
        <dbReference type="EMBL" id="PVZ70291.1"/>
    </source>
</evidence>
<evidence type="ECO:0000259" key="5">
    <source>
        <dbReference type="SMART" id="SM00984"/>
    </source>
</evidence>
<dbReference type="InterPro" id="IPR008927">
    <property type="entry name" value="6-PGluconate_DH-like_C_sf"/>
</dbReference>
<evidence type="ECO:0000256" key="2">
    <source>
        <dbReference type="ARBA" id="ARBA00023002"/>
    </source>
</evidence>
<keyword evidence="3" id="KW-0520">NAD</keyword>
<dbReference type="SUPFAM" id="SSF52413">
    <property type="entry name" value="UDP-glucose/GDP-mannose dehydrogenase C-terminal domain"/>
    <property type="match status" value="1"/>
</dbReference>
<dbReference type="InterPro" id="IPR014027">
    <property type="entry name" value="UDP-Glc/GDP-Man_DH_C"/>
</dbReference>
<dbReference type="PIRSF" id="PIRSF500136">
    <property type="entry name" value="UDP_ManNAc_DH"/>
    <property type="match status" value="1"/>
</dbReference>
<dbReference type="InterPro" id="IPR028359">
    <property type="entry name" value="UDP_ManNAc/GlcNAc_DH"/>
</dbReference>
<evidence type="ECO:0000256" key="1">
    <source>
        <dbReference type="ARBA" id="ARBA00006601"/>
    </source>
</evidence>
<dbReference type="InterPro" id="IPR036220">
    <property type="entry name" value="UDP-Glc/GDP-Man_DH_C_sf"/>
</dbReference>
<gene>
    <name evidence="6" type="ORF">DC094_06750</name>
</gene>
<comment type="caution">
    <text evidence="6">The sequence shown here is derived from an EMBL/GenBank/DDBJ whole genome shotgun (WGS) entry which is preliminary data.</text>
</comment>
<evidence type="ECO:0000313" key="7">
    <source>
        <dbReference type="Proteomes" id="UP000244906"/>
    </source>
</evidence>
<dbReference type="NCBIfam" id="TIGR03026">
    <property type="entry name" value="NDP-sugDHase"/>
    <property type="match status" value="1"/>
</dbReference>
<organism evidence="6 7">
    <name type="scientific">Pelagibaculum spongiae</name>
    <dbReference type="NCBI Taxonomy" id="2080658"/>
    <lineage>
        <taxon>Bacteria</taxon>
        <taxon>Pseudomonadati</taxon>
        <taxon>Pseudomonadota</taxon>
        <taxon>Gammaproteobacteria</taxon>
        <taxon>Oceanospirillales</taxon>
        <taxon>Pelagibaculum</taxon>
    </lineage>
</organism>
<dbReference type="SUPFAM" id="SSF51735">
    <property type="entry name" value="NAD(P)-binding Rossmann-fold domains"/>
    <property type="match status" value="1"/>
</dbReference>
<evidence type="ECO:0000256" key="3">
    <source>
        <dbReference type="ARBA" id="ARBA00023027"/>
    </source>
</evidence>
<keyword evidence="7" id="KW-1185">Reference proteome</keyword>
<keyword evidence="2" id="KW-0560">Oxidoreductase</keyword>